<dbReference type="GO" id="GO:0090090">
    <property type="term" value="P:negative regulation of canonical Wnt signaling pathway"/>
    <property type="evidence" value="ECO:0007669"/>
    <property type="project" value="InterPro"/>
</dbReference>
<dbReference type="InterPro" id="IPR029775">
    <property type="entry name" value="NPHP4"/>
</dbReference>
<gene>
    <name evidence="1" type="ORF">Cadr_000013131</name>
</gene>
<dbReference type="EMBL" id="JWIN03000013">
    <property type="protein sequence ID" value="KAB1267993.1"/>
    <property type="molecule type" value="Genomic_DNA"/>
</dbReference>
<organism evidence="1 2">
    <name type="scientific">Camelus dromedarius</name>
    <name type="common">Dromedary</name>
    <name type="synonym">Arabian camel</name>
    <dbReference type="NCBI Taxonomy" id="9838"/>
    <lineage>
        <taxon>Eukaryota</taxon>
        <taxon>Metazoa</taxon>
        <taxon>Chordata</taxon>
        <taxon>Craniata</taxon>
        <taxon>Vertebrata</taxon>
        <taxon>Euteleostomi</taxon>
        <taxon>Mammalia</taxon>
        <taxon>Eutheria</taxon>
        <taxon>Laurasiatheria</taxon>
        <taxon>Artiodactyla</taxon>
        <taxon>Tylopoda</taxon>
        <taxon>Camelidae</taxon>
        <taxon>Camelus</taxon>
    </lineage>
</organism>
<dbReference type="PANTHER" id="PTHR31043">
    <property type="entry name" value="NEPHROCYSTIN-4"/>
    <property type="match status" value="1"/>
</dbReference>
<sequence length="216" mass="23948">MFTALIRLSRDPIEQNRHMTLIENCSLQYTLRPHPALEPVFHLLPENLLASGLQPIPGLLPAHGEAGDALRKPRLQKPLTWYLDDLFFTLYPSLEKFEEELLELLIGDHCREADGPLDGSALEILERRLRVGVHNGLGFVQRPQVLVLVPEMEVALTRSASFSRKVGSSSKARYLFLPASQVPAHVEPGGVGGHLPGVTVEGGCSFFFSSVFSFIR</sequence>
<dbReference type="Proteomes" id="UP000299084">
    <property type="component" value="Unassembled WGS sequence"/>
</dbReference>
<proteinExistence type="predicted"/>
<keyword evidence="2" id="KW-1185">Reference proteome</keyword>
<protein>
    <submittedName>
        <fullName evidence="1">Nephrocystin-4</fullName>
    </submittedName>
</protein>
<evidence type="ECO:0000313" key="2">
    <source>
        <dbReference type="Proteomes" id="UP000299084"/>
    </source>
</evidence>
<dbReference type="GO" id="GO:0097730">
    <property type="term" value="C:non-motile cilium"/>
    <property type="evidence" value="ECO:0007669"/>
    <property type="project" value="InterPro"/>
</dbReference>
<comment type="caution">
    <text evidence="1">The sequence shown here is derived from an EMBL/GenBank/DDBJ whole genome shotgun (WGS) entry which is preliminary data.</text>
</comment>
<accession>A0A5N4DA05</accession>
<evidence type="ECO:0000313" key="1">
    <source>
        <dbReference type="EMBL" id="KAB1267993.1"/>
    </source>
</evidence>
<reference evidence="1 2" key="1">
    <citation type="journal article" date="2019" name="Mol. Ecol. Resour.">
        <title>Improving Illumina assemblies with Hi-C and long reads: an example with the North African dromedary.</title>
        <authorList>
            <person name="Elbers J.P."/>
            <person name="Rogers M.F."/>
            <person name="Perelman P.L."/>
            <person name="Proskuryakova A.A."/>
            <person name="Serdyukova N.A."/>
            <person name="Johnson W.E."/>
            <person name="Horin P."/>
            <person name="Corander J."/>
            <person name="Murphy D."/>
            <person name="Burger P.A."/>
        </authorList>
    </citation>
    <scope>NUCLEOTIDE SEQUENCE [LARGE SCALE GENOMIC DNA]</scope>
    <source>
        <strain evidence="1">Drom800</strain>
        <tissue evidence="1">Blood</tissue>
    </source>
</reference>
<dbReference type="AlphaFoldDB" id="A0A5N4DA05"/>
<name>A0A5N4DA05_CAMDR</name>
<dbReference type="GO" id="GO:0097546">
    <property type="term" value="C:ciliary base"/>
    <property type="evidence" value="ECO:0007669"/>
    <property type="project" value="TreeGrafter"/>
</dbReference>
<dbReference type="PANTHER" id="PTHR31043:SF3">
    <property type="entry name" value="NEPHROCYSTIN-4"/>
    <property type="match status" value="1"/>
</dbReference>
<dbReference type="GO" id="GO:0036064">
    <property type="term" value="C:ciliary basal body"/>
    <property type="evidence" value="ECO:0007669"/>
    <property type="project" value="TreeGrafter"/>
</dbReference>
<dbReference type="GO" id="GO:1904491">
    <property type="term" value="P:protein localization to ciliary transition zone"/>
    <property type="evidence" value="ECO:0007669"/>
    <property type="project" value="TreeGrafter"/>
</dbReference>
<dbReference type="GO" id="GO:0035869">
    <property type="term" value="C:ciliary transition zone"/>
    <property type="evidence" value="ECO:0007669"/>
    <property type="project" value="TreeGrafter"/>
</dbReference>